<protein>
    <submittedName>
        <fullName evidence="2">Uncharacterized protein</fullName>
    </submittedName>
</protein>
<dbReference type="EMBL" id="VIRS01000026">
    <property type="protein sequence ID" value="TQS41474.1"/>
    <property type="molecule type" value="Genomic_DNA"/>
</dbReference>
<proteinExistence type="predicted"/>
<dbReference type="RefSeq" id="WP_142708157.1">
    <property type="nucleotide sequence ID" value="NZ_VIRS01000026.1"/>
</dbReference>
<dbReference type="Proteomes" id="UP000317982">
    <property type="component" value="Unassembled WGS sequence"/>
</dbReference>
<sequence length="302" mass="30280">MTPSELDQLADYAEGLLDGTPDADVVAGRIADDQEWADAYRQLTAVTTALGDLPDVSMPDDVAMRLDAALAAEPPLQPTAQPAARAAETDEDGPAGPWVASDPSTDRLSAQRARRERATRIGQWIAAAAAVVAIGFCGVSVVRSNALNSDDSATTSSAGDSKAGPSVLSAPSAPRSVHVSGISYSVGELGPQARAMLSGPTEAAASPRAPGPSTEAAPAPASSAAYPAALRRLRDPAELAGCLGALGLGEPLAVDYATLEGAPAIVIVTPDADPNQLVVVAAGADCGVGGAGDERARATVAR</sequence>
<accession>A0A545AJH3</accession>
<keyword evidence="3" id="KW-1185">Reference proteome</keyword>
<name>A0A545AJH3_9ACTN</name>
<feature type="region of interest" description="Disordered" evidence="1">
    <location>
        <begin position="149"/>
        <end position="174"/>
    </location>
</feature>
<feature type="region of interest" description="Disordered" evidence="1">
    <location>
        <begin position="197"/>
        <end position="221"/>
    </location>
</feature>
<reference evidence="2 3" key="1">
    <citation type="submission" date="2019-07" db="EMBL/GenBank/DDBJ databases">
        <title>Cryptosporangium phraense sp. nov., isolated from plant litter.</title>
        <authorList>
            <person name="Suriyachadkun C."/>
        </authorList>
    </citation>
    <scope>NUCLEOTIDE SEQUENCE [LARGE SCALE GENOMIC DNA]</scope>
    <source>
        <strain evidence="2 3">A-T 5661</strain>
    </source>
</reference>
<dbReference type="OrthoDB" id="3404896at2"/>
<feature type="compositionally biased region" description="Low complexity" evidence="1">
    <location>
        <begin position="149"/>
        <end position="164"/>
    </location>
</feature>
<feature type="compositionally biased region" description="Low complexity" evidence="1">
    <location>
        <begin position="211"/>
        <end position="221"/>
    </location>
</feature>
<dbReference type="AlphaFoldDB" id="A0A545AJH3"/>
<dbReference type="InParanoid" id="A0A545AJH3"/>
<evidence type="ECO:0000313" key="3">
    <source>
        <dbReference type="Proteomes" id="UP000317982"/>
    </source>
</evidence>
<comment type="caution">
    <text evidence="2">The sequence shown here is derived from an EMBL/GenBank/DDBJ whole genome shotgun (WGS) entry which is preliminary data.</text>
</comment>
<feature type="region of interest" description="Disordered" evidence="1">
    <location>
        <begin position="73"/>
        <end position="107"/>
    </location>
</feature>
<evidence type="ECO:0000256" key="1">
    <source>
        <dbReference type="SAM" id="MobiDB-lite"/>
    </source>
</evidence>
<gene>
    <name evidence="2" type="ORF">FL583_29680</name>
</gene>
<evidence type="ECO:0000313" key="2">
    <source>
        <dbReference type="EMBL" id="TQS41474.1"/>
    </source>
</evidence>
<organism evidence="2 3">
    <name type="scientific">Cryptosporangium phraense</name>
    <dbReference type="NCBI Taxonomy" id="2593070"/>
    <lineage>
        <taxon>Bacteria</taxon>
        <taxon>Bacillati</taxon>
        <taxon>Actinomycetota</taxon>
        <taxon>Actinomycetes</taxon>
        <taxon>Cryptosporangiales</taxon>
        <taxon>Cryptosporangiaceae</taxon>
        <taxon>Cryptosporangium</taxon>
    </lineage>
</organism>